<name>A0ABD1XKB8_9MARC</name>
<dbReference type="GO" id="GO:0016757">
    <property type="term" value="F:glycosyltransferase activity"/>
    <property type="evidence" value="ECO:0007669"/>
    <property type="project" value="UniProtKB-KW"/>
</dbReference>
<dbReference type="Gene3D" id="3.40.50.2000">
    <property type="entry name" value="Glycogen Phosphorylase B"/>
    <property type="match status" value="3"/>
</dbReference>
<dbReference type="Pfam" id="PF00201">
    <property type="entry name" value="UDPGT"/>
    <property type="match status" value="1"/>
</dbReference>
<gene>
    <name evidence="5" type="ORF">R1flu_027968</name>
</gene>
<evidence type="ECO:0000313" key="5">
    <source>
        <dbReference type="EMBL" id="KAL2609395.1"/>
    </source>
</evidence>
<organism evidence="5 6">
    <name type="scientific">Riccia fluitans</name>
    <dbReference type="NCBI Taxonomy" id="41844"/>
    <lineage>
        <taxon>Eukaryota</taxon>
        <taxon>Viridiplantae</taxon>
        <taxon>Streptophyta</taxon>
        <taxon>Embryophyta</taxon>
        <taxon>Marchantiophyta</taxon>
        <taxon>Marchantiopsida</taxon>
        <taxon>Marchantiidae</taxon>
        <taxon>Marchantiales</taxon>
        <taxon>Ricciaceae</taxon>
        <taxon>Riccia</taxon>
    </lineage>
</organism>
<dbReference type="SUPFAM" id="SSF53756">
    <property type="entry name" value="UDP-Glycosyltransferase/glycogen phosphorylase"/>
    <property type="match status" value="1"/>
</dbReference>
<accession>A0ABD1XKB8</accession>
<comment type="caution">
    <text evidence="5">The sequence shown here is derived from an EMBL/GenBank/DDBJ whole genome shotgun (WGS) entry which is preliminary data.</text>
</comment>
<evidence type="ECO:0000256" key="3">
    <source>
        <dbReference type="RuleBase" id="RU003718"/>
    </source>
</evidence>
<evidence type="ECO:0000256" key="1">
    <source>
        <dbReference type="ARBA" id="ARBA00009995"/>
    </source>
</evidence>
<dbReference type="Proteomes" id="UP001605036">
    <property type="component" value="Unassembled WGS sequence"/>
</dbReference>
<dbReference type="InterPro" id="IPR035595">
    <property type="entry name" value="UDP_glycos_trans_CS"/>
</dbReference>
<keyword evidence="6" id="KW-1185">Reference proteome</keyword>
<protein>
    <recommendedName>
        <fullName evidence="4">Glycosyltransferase</fullName>
        <ecNumber evidence="4">2.4.1.-</ecNumber>
    </recommendedName>
</protein>
<reference evidence="5 6" key="1">
    <citation type="submission" date="2024-09" db="EMBL/GenBank/DDBJ databases">
        <title>Chromosome-scale assembly of Riccia fluitans.</title>
        <authorList>
            <person name="Paukszto L."/>
            <person name="Sawicki J."/>
            <person name="Karawczyk K."/>
            <person name="Piernik-Szablinska J."/>
            <person name="Szczecinska M."/>
            <person name="Mazdziarz M."/>
        </authorList>
    </citation>
    <scope>NUCLEOTIDE SEQUENCE [LARGE SCALE GENOMIC DNA]</scope>
    <source>
        <strain evidence="5">Rf_01</strain>
        <tissue evidence="5">Aerial parts of the thallus</tissue>
    </source>
</reference>
<sequence length="470" mass="51807">MKISGARNVVKRICRTSATFLFKGLHNAVQRNSQTMTKEKEPGGPHILMVIIPASGHAALFIQFLYLLRHHRNVTVTVVCGGPMIAEIAKLHKRGDFNDLHMHFESIFGPPPRHSDDPEVAVQAALASAQMESEFQAVKRRLIEEKGTVGAPTSLISDLLLWWTKGTADELGIPWYSVSTSPTWFMLYEFEPQYASLRATGLLVNSAFEAEGTTGSLEALVHLVEQRKKSDPGKPFENTQVIPIGPMAQISGFGVLSTLEDKPSESLKSLDRRDEGSVLYIAFGSECNLTADETFQLASGLEESGVPFLWVLKPPSGQTIKDLLPEGFQARTQGRGFIETGWAPQARILLHPATGGFLTHCGWNSTLESLCAGVPMITWPISADQPMNARFVTDIQKVGVPVRDGPPEEYFNKVTKEDVTSAVRRLMVSDEAKEIKRNSLEMKRLLSQTVGEGGSSYVMQRNFINDLLTV</sequence>
<dbReference type="PANTHER" id="PTHR48045:SF31">
    <property type="entry name" value="UDP-GLYCOSYLTRANSFERASE 76B1-LIKE"/>
    <property type="match status" value="1"/>
</dbReference>
<evidence type="ECO:0000256" key="4">
    <source>
        <dbReference type="RuleBase" id="RU362057"/>
    </source>
</evidence>
<comment type="similarity">
    <text evidence="1 3">Belongs to the UDP-glycosyltransferase family.</text>
</comment>
<keyword evidence="2 3" id="KW-0808">Transferase</keyword>
<dbReference type="InterPro" id="IPR002213">
    <property type="entry name" value="UDP_glucos_trans"/>
</dbReference>
<dbReference type="EMBL" id="JBHFFA010000008">
    <property type="protein sequence ID" value="KAL2609395.1"/>
    <property type="molecule type" value="Genomic_DNA"/>
</dbReference>
<dbReference type="AlphaFoldDB" id="A0ABD1XKB8"/>
<dbReference type="PROSITE" id="PS00375">
    <property type="entry name" value="UDPGT"/>
    <property type="match status" value="1"/>
</dbReference>
<keyword evidence="3" id="KW-0328">Glycosyltransferase</keyword>
<evidence type="ECO:0000256" key="2">
    <source>
        <dbReference type="ARBA" id="ARBA00022679"/>
    </source>
</evidence>
<dbReference type="FunFam" id="3.40.50.2000:FF:000037">
    <property type="entry name" value="Glycosyltransferase"/>
    <property type="match status" value="1"/>
</dbReference>
<dbReference type="CDD" id="cd03784">
    <property type="entry name" value="GT1_Gtf-like"/>
    <property type="match status" value="1"/>
</dbReference>
<dbReference type="EC" id="2.4.1.-" evidence="4"/>
<evidence type="ECO:0000313" key="6">
    <source>
        <dbReference type="Proteomes" id="UP001605036"/>
    </source>
</evidence>
<proteinExistence type="inferred from homology"/>
<dbReference type="PANTHER" id="PTHR48045">
    <property type="entry name" value="UDP-GLYCOSYLTRANSFERASE 72B1"/>
    <property type="match status" value="1"/>
</dbReference>